<organism evidence="2 3">
    <name type="scientific">Reichenbachiella faecimaris</name>
    <dbReference type="NCBI Taxonomy" id="692418"/>
    <lineage>
        <taxon>Bacteria</taxon>
        <taxon>Pseudomonadati</taxon>
        <taxon>Bacteroidota</taxon>
        <taxon>Cytophagia</taxon>
        <taxon>Cytophagales</taxon>
        <taxon>Reichenbachiellaceae</taxon>
        <taxon>Reichenbachiella</taxon>
    </lineage>
</organism>
<dbReference type="SUPFAM" id="SSF53474">
    <property type="entry name" value="alpha/beta-Hydrolases"/>
    <property type="match status" value="1"/>
</dbReference>
<dbReference type="EMBL" id="FWYF01000002">
    <property type="protein sequence ID" value="SMD34545.1"/>
    <property type="molecule type" value="Genomic_DNA"/>
</dbReference>
<dbReference type="RefSeq" id="WP_084372744.1">
    <property type="nucleotide sequence ID" value="NZ_FWYF01000002.1"/>
</dbReference>
<proteinExistence type="predicted"/>
<dbReference type="Pfam" id="PF01738">
    <property type="entry name" value="DLH"/>
    <property type="match status" value="1"/>
</dbReference>
<dbReference type="OrthoDB" id="9787933at2"/>
<keyword evidence="2" id="KW-0378">Hydrolase</keyword>
<dbReference type="InterPro" id="IPR050261">
    <property type="entry name" value="FrsA_esterase"/>
</dbReference>
<keyword evidence="3" id="KW-1185">Reference proteome</keyword>
<dbReference type="GO" id="GO:0016787">
    <property type="term" value="F:hydrolase activity"/>
    <property type="evidence" value="ECO:0007669"/>
    <property type="project" value="UniProtKB-KW"/>
</dbReference>
<dbReference type="Proteomes" id="UP000192472">
    <property type="component" value="Unassembled WGS sequence"/>
</dbReference>
<accession>A0A1W2GD10</accession>
<feature type="domain" description="Dienelactone hydrolase" evidence="1">
    <location>
        <begin position="28"/>
        <end position="238"/>
    </location>
</feature>
<dbReference type="PANTHER" id="PTHR22946">
    <property type="entry name" value="DIENELACTONE HYDROLASE DOMAIN-CONTAINING PROTEIN-RELATED"/>
    <property type="match status" value="1"/>
</dbReference>
<evidence type="ECO:0000313" key="2">
    <source>
        <dbReference type="EMBL" id="SMD34545.1"/>
    </source>
</evidence>
<protein>
    <submittedName>
        <fullName evidence="2">Dienelactone hydrolase</fullName>
    </submittedName>
</protein>
<dbReference type="Gene3D" id="3.40.50.1820">
    <property type="entry name" value="alpha/beta hydrolase"/>
    <property type="match status" value="1"/>
</dbReference>
<sequence length="244" mass="27217">MIRSEKLTYQDPKSNHIYEGVICWDDSTERKKPGVLVAHTFKGQSDFEVEKAKKLAKLGYVGFALDMYGQGNRANTPEDADALMQPFLDDRSLLLNNILLAFDTLKKHAQVDETKCGGIGFCFGGKCMLDMARSGADINGVVSFHGIYDQPGLKHTGDVKASILVLHGWEDPLAKPDSTVALGHELTERNADWQILAFGHTGHSFTNPKANFHDKGMFYQEASNRRAWQAMVSFFEEVFAKKIN</sequence>
<dbReference type="InterPro" id="IPR029058">
    <property type="entry name" value="AB_hydrolase_fold"/>
</dbReference>
<evidence type="ECO:0000259" key="1">
    <source>
        <dbReference type="Pfam" id="PF01738"/>
    </source>
</evidence>
<dbReference type="AlphaFoldDB" id="A0A1W2GD10"/>
<name>A0A1W2GD10_REIFA</name>
<dbReference type="PANTHER" id="PTHR22946:SF0">
    <property type="entry name" value="DIENELACTONE HYDROLASE DOMAIN-CONTAINING PROTEIN"/>
    <property type="match status" value="1"/>
</dbReference>
<dbReference type="STRING" id="692418.SAMN04488029_2069"/>
<dbReference type="InterPro" id="IPR002925">
    <property type="entry name" value="Dienelactn_hydro"/>
</dbReference>
<evidence type="ECO:0000313" key="3">
    <source>
        <dbReference type="Proteomes" id="UP000192472"/>
    </source>
</evidence>
<gene>
    <name evidence="2" type="ORF">SAMN04488029_2069</name>
</gene>
<reference evidence="2 3" key="1">
    <citation type="submission" date="2017-04" db="EMBL/GenBank/DDBJ databases">
        <authorList>
            <person name="Afonso C.L."/>
            <person name="Miller P.J."/>
            <person name="Scott M.A."/>
            <person name="Spackman E."/>
            <person name="Goraichik I."/>
            <person name="Dimitrov K.M."/>
            <person name="Suarez D.L."/>
            <person name="Swayne D.E."/>
        </authorList>
    </citation>
    <scope>NUCLEOTIDE SEQUENCE [LARGE SCALE GENOMIC DNA]</scope>
    <source>
        <strain evidence="2 3">DSM 26133</strain>
    </source>
</reference>